<dbReference type="InterPro" id="IPR051242">
    <property type="entry name" value="WD-EF-hand_domain"/>
</dbReference>
<protein>
    <recommendedName>
        <fullName evidence="3">SAM domain-containing protein</fullName>
    </recommendedName>
</protein>
<accession>X6MBU8</accession>
<dbReference type="InterPro" id="IPR013761">
    <property type="entry name" value="SAM/pointed_sf"/>
</dbReference>
<dbReference type="PANTHER" id="PTHR44324:SF4">
    <property type="entry name" value="WD40 REPEAT DOMAIN 95"/>
    <property type="match status" value="1"/>
</dbReference>
<dbReference type="Pfam" id="PF00400">
    <property type="entry name" value="WD40"/>
    <property type="match status" value="1"/>
</dbReference>
<evidence type="ECO:0000259" key="3">
    <source>
        <dbReference type="PROSITE" id="PS50105"/>
    </source>
</evidence>
<evidence type="ECO:0000256" key="1">
    <source>
        <dbReference type="ARBA" id="ARBA00022737"/>
    </source>
</evidence>
<dbReference type="PROSITE" id="PS50105">
    <property type="entry name" value="SAM_DOMAIN"/>
    <property type="match status" value="1"/>
</dbReference>
<dbReference type="EMBL" id="ASPP01022423">
    <property type="protein sequence ID" value="ETO11483.1"/>
    <property type="molecule type" value="Genomic_DNA"/>
</dbReference>
<reference evidence="4 5" key="1">
    <citation type="journal article" date="2013" name="Curr. Biol.">
        <title>The Genome of the Foraminiferan Reticulomyxa filosa.</title>
        <authorList>
            <person name="Glockner G."/>
            <person name="Hulsmann N."/>
            <person name="Schleicher M."/>
            <person name="Noegel A.A."/>
            <person name="Eichinger L."/>
            <person name="Gallinger C."/>
            <person name="Pawlowski J."/>
            <person name="Sierra R."/>
            <person name="Euteneuer U."/>
            <person name="Pillet L."/>
            <person name="Moustafa A."/>
            <person name="Platzer M."/>
            <person name="Groth M."/>
            <person name="Szafranski K."/>
            <person name="Schliwa M."/>
        </authorList>
    </citation>
    <scope>NUCLEOTIDE SEQUENCE [LARGE SCALE GENOMIC DNA]</scope>
</reference>
<dbReference type="AlphaFoldDB" id="X6MBU8"/>
<organism evidence="4 5">
    <name type="scientific">Reticulomyxa filosa</name>
    <dbReference type="NCBI Taxonomy" id="46433"/>
    <lineage>
        <taxon>Eukaryota</taxon>
        <taxon>Sar</taxon>
        <taxon>Rhizaria</taxon>
        <taxon>Retaria</taxon>
        <taxon>Foraminifera</taxon>
        <taxon>Monothalamids</taxon>
        <taxon>Reticulomyxidae</taxon>
        <taxon>Reticulomyxa</taxon>
    </lineage>
</organism>
<feature type="domain" description="SAM" evidence="3">
    <location>
        <begin position="120"/>
        <end position="187"/>
    </location>
</feature>
<dbReference type="Proteomes" id="UP000023152">
    <property type="component" value="Unassembled WGS sequence"/>
</dbReference>
<evidence type="ECO:0000313" key="5">
    <source>
        <dbReference type="Proteomes" id="UP000023152"/>
    </source>
</evidence>
<feature type="signal peptide" evidence="2">
    <location>
        <begin position="1"/>
        <end position="16"/>
    </location>
</feature>
<dbReference type="SUPFAM" id="SSF47769">
    <property type="entry name" value="SAM/Pointed domain"/>
    <property type="match status" value="1"/>
</dbReference>
<dbReference type="SMART" id="SM00320">
    <property type="entry name" value="WD40"/>
    <property type="match status" value="5"/>
</dbReference>
<dbReference type="OrthoDB" id="5980302at2759"/>
<comment type="caution">
    <text evidence="4">The sequence shown here is derived from an EMBL/GenBank/DDBJ whole genome shotgun (WGS) entry which is preliminary data.</text>
</comment>
<dbReference type="InterPro" id="IPR001660">
    <property type="entry name" value="SAM"/>
</dbReference>
<dbReference type="InterPro" id="IPR001680">
    <property type="entry name" value="WD40_rpt"/>
</dbReference>
<dbReference type="InterPro" id="IPR015943">
    <property type="entry name" value="WD40/YVTN_repeat-like_dom_sf"/>
</dbReference>
<gene>
    <name evidence="4" type="ORF">RFI_25891</name>
</gene>
<keyword evidence="5" id="KW-1185">Reference proteome</keyword>
<name>X6MBU8_RETFI</name>
<dbReference type="Pfam" id="PF07647">
    <property type="entry name" value="SAM_2"/>
    <property type="match status" value="1"/>
</dbReference>
<keyword evidence="2" id="KW-0732">Signal</keyword>
<dbReference type="Gene3D" id="1.10.150.50">
    <property type="entry name" value="Transcription Factor, Ets-1"/>
    <property type="match status" value="1"/>
</dbReference>
<feature type="chain" id="PRO_5004975224" description="SAM domain-containing protein" evidence="2">
    <location>
        <begin position="17"/>
        <end position="428"/>
    </location>
</feature>
<dbReference type="Gene3D" id="2.130.10.10">
    <property type="entry name" value="YVTN repeat-like/Quinoprotein amine dehydrogenase"/>
    <property type="match status" value="1"/>
</dbReference>
<dbReference type="SUPFAM" id="SSF50978">
    <property type="entry name" value="WD40 repeat-like"/>
    <property type="match status" value="1"/>
</dbReference>
<proteinExistence type="predicted"/>
<dbReference type="InterPro" id="IPR036322">
    <property type="entry name" value="WD40_repeat_dom_sf"/>
</dbReference>
<dbReference type="SMART" id="SM00454">
    <property type="entry name" value="SAM"/>
    <property type="match status" value="1"/>
</dbReference>
<sequence>MLLLFVCLFCFLSITSQLLNSSKKNFWKKKKKKEILQKMDHKITAMTIDTSQRRMFTGTDKGVIKGWNFSSGQTLCDLKDSNEHNYAHWKNIDIDEDCQSSLIRGAEVRGIVCVMEAASWTCAQVEHWLESFRDKHTRYIGKKLVEQGVDGSELLQLTHEQLANKYNIDNAIDRRKILQAVQTLFNNIRIHFFFFVQIKKSQIISPHYVVSVGWDNKVRIWEDKSNKTVQHAITVLPNQSEQSDSNQIEITCLCYCPPSSIVTGGFDGSIVQWNLLSGHLIKKYTCEYFENHIQDSTCTCVLFLKTYTIAVSGHVDGSMVFWHIIATTKDITHLQTSDQNTTTLPSSNSFAIKTRYYRRATSHQKYGGITAMTCDAKNTVVITGDTMDYFNGSNLILTGGHDNCLFLWTSDGTLIGYCSAHRHFHFKT</sequence>
<dbReference type="PANTHER" id="PTHR44324">
    <property type="entry name" value="WD40 REPEAT DOMAIN 95"/>
    <property type="match status" value="1"/>
</dbReference>
<evidence type="ECO:0000313" key="4">
    <source>
        <dbReference type="EMBL" id="ETO11483.1"/>
    </source>
</evidence>
<keyword evidence="1" id="KW-0677">Repeat</keyword>
<evidence type="ECO:0000256" key="2">
    <source>
        <dbReference type="SAM" id="SignalP"/>
    </source>
</evidence>